<organism evidence="2 3">
    <name type="scientific">Salix purpurea</name>
    <name type="common">Purple osier willow</name>
    <dbReference type="NCBI Taxonomy" id="77065"/>
    <lineage>
        <taxon>Eukaryota</taxon>
        <taxon>Viridiplantae</taxon>
        <taxon>Streptophyta</taxon>
        <taxon>Embryophyta</taxon>
        <taxon>Tracheophyta</taxon>
        <taxon>Spermatophyta</taxon>
        <taxon>Magnoliopsida</taxon>
        <taxon>eudicotyledons</taxon>
        <taxon>Gunneridae</taxon>
        <taxon>Pentapetalae</taxon>
        <taxon>rosids</taxon>
        <taxon>fabids</taxon>
        <taxon>Malpighiales</taxon>
        <taxon>Salicaceae</taxon>
        <taxon>Saliceae</taxon>
        <taxon>Salix</taxon>
    </lineage>
</organism>
<keyword evidence="3" id="KW-1185">Reference proteome</keyword>
<feature type="region of interest" description="Disordered" evidence="1">
    <location>
        <begin position="291"/>
        <end position="311"/>
    </location>
</feature>
<proteinExistence type="predicted"/>
<evidence type="ECO:0000313" key="2">
    <source>
        <dbReference type="EMBL" id="KAJ6753336.1"/>
    </source>
</evidence>
<feature type="compositionally biased region" description="Polar residues" evidence="1">
    <location>
        <begin position="291"/>
        <end position="305"/>
    </location>
</feature>
<dbReference type="Proteomes" id="UP001151532">
    <property type="component" value="Chromosome 16"/>
</dbReference>
<gene>
    <name evidence="2" type="ORF">OIU79_026214</name>
</gene>
<evidence type="ECO:0000256" key="1">
    <source>
        <dbReference type="SAM" id="MobiDB-lite"/>
    </source>
</evidence>
<dbReference type="EMBL" id="JAPFFK010000007">
    <property type="protein sequence ID" value="KAJ6753336.1"/>
    <property type="molecule type" value="Genomic_DNA"/>
</dbReference>
<comment type="caution">
    <text evidence="2">The sequence shown here is derived from an EMBL/GenBank/DDBJ whole genome shotgun (WGS) entry which is preliminary data.</text>
</comment>
<feature type="compositionally biased region" description="Polar residues" evidence="1">
    <location>
        <begin position="60"/>
        <end position="69"/>
    </location>
</feature>
<evidence type="ECO:0000313" key="3">
    <source>
        <dbReference type="Proteomes" id="UP001151532"/>
    </source>
</evidence>
<reference evidence="2" key="1">
    <citation type="submission" date="2022-11" db="EMBL/GenBank/DDBJ databases">
        <authorList>
            <person name="Hyden B.L."/>
            <person name="Feng K."/>
            <person name="Yates T."/>
            <person name="Jawdy S."/>
            <person name="Smart L.B."/>
            <person name="Muchero W."/>
        </authorList>
    </citation>
    <scope>NUCLEOTIDE SEQUENCE</scope>
    <source>
        <tissue evidence="2">Shoot tip</tissue>
    </source>
</reference>
<reference evidence="2" key="2">
    <citation type="journal article" date="2023" name="Int. J. Mol. Sci.">
        <title>De Novo Assembly and Annotation of 11 Diverse Shrub Willow (Salix) Genomes Reveals Novel Gene Organization in Sex-Linked Regions.</title>
        <authorList>
            <person name="Hyden B."/>
            <person name="Feng K."/>
            <person name="Yates T.B."/>
            <person name="Jawdy S."/>
            <person name="Cereghino C."/>
            <person name="Smart L.B."/>
            <person name="Muchero W."/>
        </authorList>
    </citation>
    <scope>NUCLEOTIDE SEQUENCE</scope>
    <source>
        <tissue evidence="2">Shoot tip</tissue>
    </source>
</reference>
<protein>
    <submittedName>
        <fullName evidence="2">PROTEIN POLLENLESS 3-LIKE 2</fullName>
    </submittedName>
</protein>
<name>A0A9Q0VS28_SALPP</name>
<sequence>MFRDFVDSRRKCTGVFNDNRVLPDEHDRRSYWQNQSENEKSFFASNNGSSQCISPGLRGPQSSPQTGVDNSWRRDPCFSSPGERLGFASKMKVYRFSFAETGPSSEHKKTFASPPIYTQPRRFCWGFDKRDQRRMMRWGEDTSETEKENAIRNLSGELLDSTDNHTSWKGNVQENVGQRKSATEDSNTSLKCTTDFVWDQSAETVGNKYVGKDSSLKSRRKSWADIVEEEELGTDLGQSFHSWNYEEACSDENLNVNTFNHNSYQKNQLGSICQKLEAADLQDGYATSMNAVSSRNSTARRSLSYESAEDVNTKRKNRLQVFRDITPTPDSP</sequence>
<dbReference type="OrthoDB" id="1620277at2759"/>
<feature type="region of interest" description="Disordered" evidence="1">
    <location>
        <begin position="50"/>
        <end position="75"/>
    </location>
</feature>
<dbReference type="AlphaFoldDB" id="A0A9Q0VS28"/>
<accession>A0A9Q0VS28</accession>